<feature type="compositionally biased region" description="Low complexity" evidence="1">
    <location>
        <begin position="273"/>
        <end position="298"/>
    </location>
</feature>
<dbReference type="Gene3D" id="2.60.120.650">
    <property type="entry name" value="Cupin"/>
    <property type="match status" value="1"/>
</dbReference>
<name>A0A1C1CUB1_9EURO</name>
<dbReference type="AlphaFoldDB" id="A0A1C1CUB1"/>
<dbReference type="InterPro" id="IPR041667">
    <property type="entry name" value="Cupin_8"/>
</dbReference>
<comment type="caution">
    <text evidence="3">The sequence shown here is derived from an EMBL/GenBank/DDBJ whole genome shotgun (WGS) entry which is preliminary data.</text>
</comment>
<gene>
    <name evidence="3" type="ORF">CLCR_08550</name>
</gene>
<dbReference type="PROSITE" id="PS51184">
    <property type="entry name" value="JMJC"/>
    <property type="match status" value="1"/>
</dbReference>
<evidence type="ECO:0000313" key="3">
    <source>
        <dbReference type="EMBL" id="OCT52083.1"/>
    </source>
</evidence>
<dbReference type="VEuPathDB" id="FungiDB:G647_06056"/>
<organism evidence="3 4">
    <name type="scientific">Cladophialophora carrionii</name>
    <dbReference type="NCBI Taxonomy" id="86049"/>
    <lineage>
        <taxon>Eukaryota</taxon>
        <taxon>Fungi</taxon>
        <taxon>Dikarya</taxon>
        <taxon>Ascomycota</taxon>
        <taxon>Pezizomycotina</taxon>
        <taxon>Eurotiomycetes</taxon>
        <taxon>Chaetothyriomycetidae</taxon>
        <taxon>Chaetothyriales</taxon>
        <taxon>Herpotrichiellaceae</taxon>
        <taxon>Cladophialophora</taxon>
    </lineage>
</organism>
<dbReference type="VEuPathDB" id="FungiDB:CLCR_08550"/>
<feature type="region of interest" description="Disordered" evidence="1">
    <location>
        <begin position="55"/>
        <end position="80"/>
    </location>
</feature>
<evidence type="ECO:0000256" key="1">
    <source>
        <dbReference type="SAM" id="MobiDB-lite"/>
    </source>
</evidence>
<accession>A0A1C1CUB1</accession>
<dbReference type="PANTHER" id="PTHR12461:SF105">
    <property type="entry name" value="HYPOXIA-INDUCIBLE FACTOR 1-ALPHA INHIBITOR"/>
    <property type="match status" value="1"/>
</dbReference>
<feature type="region of interest" description="Disordered" evidence="1">
    <location>
        <begin position="265"/>
        <end position="300"/>
    </location>
</feature>
<dbReference type="Proteomes" id="UP000094526">
    <property type="component" value="Unassembled WGS sequence"/>
</dbReference>
<feature type="compositionally biased region" description="Basic and acidic residues" evidence="1">
    <location>
        <begin position="155"/>
        <end position="164"/>
    </location>
</feature>
<feature type="compositionally biased region" description="Polar residues" evidence="1">
    <location>
        <begin position="57"/>
        <end position="74"/>
    </location>
</feature>
<proteinExistence type="predicted"/>
<dbReference type="PANTHER" id="PTHR12461">
    <property type="entry name" value="HYPOXIA-INDUCIBLE FACTOR 1 ALPHA INHIBITOR-RELATED"/>
    <property type="match status" value="1"/>
</dbReference>
<dbReference type="Pfam" id="PF13621">
    <property type="entry name" value="Cupin_8"/>
    <property type="match status" value="1"/>
</dbReference>
<protein>
    <recommendedName>
        <fullName evidence="2">JmjC domain-containing protein</fullName>
    </recommendedName>
</protein>
<dbReference type="EMBL" id="LGRB01000009">
    <property type="protein sequence ID" value="OCT52083.1"/>
    <property type="molecule type" value="Genomic_DNA"/>
</dbReference>
<evidence type="ECO:0000313" key="4">
    <source>
        <dbReference type="Proteomes" id="UP000094526"/>
    </source>
</evidence>
<dbReference type="SMART" id="SM00558">
    <property type="entry name" value="JmjC"/>
    <property type="match status" value="1"/>
</dbReference>
<dbReference type="InterPro" id="IPR003347">
    <property type="entry name" value="JmjC_dom"/>
</dbReference>
<reference evidence="4" key="1">
    <citation type="submission" date="2015-07" db="EMBL/GenBank/DDBJ databases">
        <authorList>
            <person name="Teixeira M.M."/>
            <person name="Souza R.C."/>
            <person name="Almeida L.G."/>
            <person name="Vicente V.A."/>
            <person name="de Hoog S."/>
            <person name="Bocca A.L."/>
            <person name="de Almeida S.R."/>
            <person name="Vasconcelos A.T."/>
            <person name="Felipe M.S."/>
        </authorList>
    </citation>
    <scope>NUCLEOTIDE SEQUENCE [LARGE SCALE GENOMIC DNA]</scope>
    <source>
        <strain evidence="4">KSF</strain>
    </source>
</reference>
<keyword evidence="4" id="KW-1185">Reference proteome</keyword>
<sequence>MPCLARVNSIGGSRAAAPAPAPALPLARMVARPYRNNTDSGSSITVNASGPLRWVSPSRSSVRQLTTSTATGQGQRPGLGPLRDVPVLPSWHPSTFEQAFKEGLPVRLPRSREQIPPACFKWFVHDGNPGFDLFGGKPRGERHGTGTSARSNVRGRADTNHDTDTDCATINVPESSELRPSFWQGYKSTAVALEVTTKQDGSDSEHFERLEGPLEVLLAYLSRSQTLPKEEEQVHRLSIYLAQSDLSTLPSSLQDDVPIPVLLRSSSSHATDGSTNGSTSTSTSTNRNTNRNTNSTRSIPTIKGDIYASSLWMGRPPTYTPLHRDPNPNLFIQLAGRKTIRLLPPEVGDAIYRDVMSTLGDDPSSFSTKIRGEEMMVGPEMKALHDCIWGDGLSGSRHGGPASGRDEDEDEDDCHYEHDYADLLRIHGLETTLALGDTLFTPKGWWHSVKGVGPGVTASVNWWFR</sequence>
<dbReference type="OrthoDB" id="263283at2759"/>
<evidence type="ECO:0000259" key="2">
    <source>
        <dbReference type="PROSITE" id="PS51184"/>
    </source>
</evidence>
<dbReference type="SUPFAM" id="SSF51197">
    <property type="entry name" value="Clavaminate synthase-like"/>
    <property type="match status" value="1"/>
</dbReference>
<feature type="region of interest" description="Disordered" evidence="1">
    <location>
        <begin position="134"/>
        <end position="164"/>
    </location>
</feature>
<feature type="domain" description="JmjC" evidence="2">
    <location>
        <begin position="288"/>
        <end position="465"/>
    </location>
</feature>